<feature type="binding site" evidence="7">
    <location>
        <position position="210"/>
    </location>
    <ligand>
        <name>Mg(2+)</name>
        <dbReference type="ChEBI" id="CHEBI:18420"/>
    </ligand>
</feature>
<dbReference type="GO" id="GO:0044038">
    <property type="term" value="P:cell wall macromolecule biosynthetic process"/>
    <property type="evidence" value="ECO:0007669"/>
    <property type="project" value="TreeGrafter"/>
</dbReference>
<feature type="transmembrane region" description="Helical" evidence="8">
    <location>
        <begin position="233"/>
        <end position="253"/>
    </location>
</feature>
<accession>A0A9X2L8L1</accession>
<keyword evidence="5 8" id="KW-1133">Transmembrane helix</keyword>
<dbReference type="AlphaFoldDB" id="A0A9X2L8L1"/>
<evidence type="ECO:0000313" key="10">
    <source>
        <dbReference type="Proteomes" id="UP001142610"/>
    </source>
</evidence>
<dbReference type="GO" id="GO:0046872">
    <property type="term" value="F:metal ion binding"/>
    <property type="evidence" value="ECO:0007669"/>
    <property type="project" value="UniProtKB-KW"/>
</dbReference>
<comment type="subcellular location">
    <subcellularLocation>
        <location evidence="1">Cell membrane</location>
        <topology evidence="1">Multi-pass membrane protein</topology>
    </subcellularLocation>
</comment>
<dbReference type="GO" id="GO:0016780">
    <property type="term" value="F:phosphotransferase activity, for other substituted phosphate groups"/>
    <property type="evidence" value="ECO:0007669"/>
    <property type="project" value="InterPro"/>
</dbReference>
<keyword evidence="3" id="KW-0808">Transferase</keyword>
<reference evidence="9" key="1">
    <citation type="submission" date="2022-07" db="EMBL/GenBank/DDBJ databases">
        <title>Parvularcula maris sp. nov., an algicidal bacterium isolated from seawater.</title>
        <authorList>
            <person name="Li F."/>
        </authorList>
    </citation>
    <scope>NUCLEOTIDE SEQUENCE</scope>
    <source>
        <strain evidence="9">BGMRC 0090</strain>
    </source>
</reference>
<feature type="transmembrane region" description="Helical" evidence="8">
    <location>
        <begin position="283"/>
        <end position="302"/>
    </location>
</feature>
<feature type="transmembrane region" description="Helical" evidence="8">
    <location>
        <begin position="160"/>
        <end position="178"/>
    </location>
</feature>
<keyword evidence="4 8" id="KW-0812">Transmembrane</keyword>
<comment type="cofactor">
    <cofactor evidence="7">
        <name>Mg(2+)</name>
        <dbReference type="ChEBI" id="CHEBI:18420"/>
    </cofactor>
</comment>
<evidence type="ECO:0000256" key="3">
    <source>
        <dbReference type="ARBA" id="ARBA00022679"/>
    </source>
</evidence>
<dbReference type="Proteomes" id="UP001142610">
    <property type="component" value="Unassembled WGS sequence"/>
</dbReference>
<gene>
    <name evidence="9" type="ORF">NOG11_06840</name>
</gene>
<dbReference type="PANTHER" id="PTHR22926:SF3">
    <property type="entry name" value="UNDECAPRENYL-PHOSPHATE ALPHA-N-ACETYLGLUCOSAMINYL 1-PHOSPHATE TRANSFERASE"/>
    <property type="match status" value="1"/>
</dbReference>
<organism evidence="9 10">
    <name type="scientific">Parvularcula maris</name>
    <dbReference type="NCBI Taxonomy" id="2965077"/>
    <lineage>
        <taxon>Bacteria</taxon>
        <taxon>Pseudomonadati</taxon>
        <taxon>Pseudomonadota</taxon>
        <taxon>Alphaproteobacteria</taxon>
        <taxon>Parvularculales</taxon>
        <taxon>Parvularculaceae</taxon>
        <taxon>Parvularcula</taxon>
    </lineage>
</organism>
<sequence length="346" mass="35876">MPSPELIAGLTAALVAGVLAYGFSEVAARSRFVLDPVSDRSNHARPVPRLGGAAVLMGLGGAATVLGVADLLTWKGGQLFLVAGLAGTLGLMDDLFGLRPSWKFAGLVLIAIPAVVMTGPVKAVPLPILGWAEVPPFLGFAIAAFWLLSITNVLNFMDGLNGLAGSFVIVALMALGLLVGEVSFALLAVQAAILGFLLANIFAGRIFLGDSGSLALGMTLGTAPLLASGGGQGFWVLPLVTLPLILDVALTLIRRAKRGARLAEPHREHVYQRVKAAGWSHQASSAAVVGGGLAAAALAWFFWGEAQARPLAYWASAVVIGFVWATIMLLMLAAKRQTAPFPHGDF</sequence>
<keyword evidence="7" id="KW-0479">Metal-binding</keyword>
<evidence type="ECO:0000256" key="2">
    <source>
        <dbReference type="ARBA" id="ARBA00022475"/>
    </source>
</evidence>
<evidence type="ECO:0008006" key="11">
    <source>
        <dbReference type="Google" id="ProtNLM"/>
    </source>
</evidence>
<dbReference type="GO" id="GO:0071555">
    <property type="term" value="P:cell wall organization"/>
    <property type="evidence" value="ECO:0007669"/>
    <property type="project" value="TreeGrafter"/>
</dbReference>
<feature type="transmembrane region" description="Helical" evidence="8">
    <location>
        <begin position="128"/>
        <end position="148"/>
    </location>
</feature>
<feature type="transmembrane region" description="Helical" evidence="8">
    <location>
        <begin position="104"/>
        <end position="122"/>
    </location>
</feature>
<keyword evidence="2" id="KW-1003">Cell membrane</keyword>
<comment type="caution">
    <text evidence="9">The sequence shown here is derived from an EMBL/GenBank/DDBJ whole genome shotgun (WGS) entry which is preliminary data.</text>
</comment>
<feature type="transmembrane region" description="Helical" evidence="8">
    <location>
        <begin position="49"/>
        <end position="69"/>
    </location>
</feature>
<proteinExistence type="predicted"/>
<feature type="transmembrane region" description="Helical" evidence="8">
    <location>
        <begin position="184"/>
        <end position="202"/>
    </location>
</feature>
<name>A0A9X2L8L1_9PROT</name>
<evidence type="ECO:0000256" key="6">
    <source>
        <dbReference type="ARBA" id="ARBA00023136"/>
    </source>
</evidence>
<feature type="transmembrane region" description="Helical" evidence="8">
    <location>
        <begin position="314"/>
        <end position="334"/>
    </location>
</feature>
<dbReference type="GO" id="GO:0005886">
    <property type="term" value="C:plasma membrane"/>
    <property type="evidence" value="ECO:0007669"/>
    <property type="project" value="UniProtKB-SubCell"/>
</dbReference>
<keyword evidence="7" id="KW-0460">Magnesium</keyword>
<keyword evidence="6 8" id="KW-0472">Membrane</keyword>
<feature type="transmembrane region" description="Helical" evidence="8">
    <location>
        <begin position="6"/>
        <end position="28"/>
    </location>
</feature>
<evidence type="ECO:0000256" key="1">
    <source>
        <dbReference type="ARBA" id="ARBA00004651"/>
    </source>
</evidence>
<dbReference type="InterPro" id="IPR000715">
    <property type="entry name" value="Glycosyl_transferase_4"/>
</dbReference>
<feature type="binding site" evidence="7">
    <location>
        <position position="155"/>
    </location>
    <ligand>
        <name>Mg(2+)</name>
        <dbReference type="ChEBI" id="CHEBI:18420"/>
    </ligand>
</feature>
<dbReference type="EMBL" id="JANIBC010000003">
    <property type="protein sequence ID" value="MCQ8185105.1"/>
    <property type="molecule type" value="Genomic_DNA"/>
</dbReference>
<evidence type="ECO:0000256" key="4">
    <source>
        <dbReference type="ARBA" id="ARBA00022692"/>
    </source>
</evidence>
<dbReference type="GO" id="GO:0009103">
    <property type="term" value="P:lipopolysaccharide biosynthetic process"/>
    <property type="evidence" value="ECO:0007669"/>
    <property type="project" value="TreeGrafter"/>
</dbReference>
<evidence type="ECO:0000256" key="8">
    <source>
        <dbReference type="SAM" id="Phobius"/>
    </source>
</evidence>
<dbReference type="Pfam" id="PF00953">
    <property type="entry name" value="Glycos_transf_4"/>
    <property type="match status" value="1"/>
</dbReference>
<protein>
    <recommendedName>
        <fullName evidence="11">Undecaprenyl/decaprenyl-phosphate alpha-N-acetylglucosaminyl 1-phosphate transferase</fullName>
    </recommendedName>
</protein>
<evidence type="ECO:0000256" key="7">
    <source>
        <dbReference type="PIRSR" id="PIRSR600715-1"/>
    </source>
</evidence>
<evidence type="ECO:0000256" key="5">
    <source>
        <dbReference type="ARBA" id="ARBA00022989"/>
    </source>
</evidence>
<evidence type="ECO:0000313" key="9">
    <source>
        <dbReference type="EMBL" id="MCQ8185105.1"/>
    </source>
</evidence>
<dbReference type="PANTHER" id="PTHR22926">
    <property type="entry name" value="PHOSPHO-N-ACETYLMURAMOYL-PENTAPEPTIDE-TRANSFERASE"/>
    <property type="match status" value="1"/>
</dbReference>
<keyword evidence="10" id="KW-1185">Reference proteome</keyword>
<dbReference type="RefSeq" id="WP_256618966.1">
    <property type="nucleotide sequence ID" value="NZ_JANIBC010000003.1"/>
</dbReference>